<dbReference type="SMART" id="SM00283">
    <property type="entry name" value="MA"/>
    <property type="match status" value="1"/>
</dbReference>
<evidence type="ECO:0000256" key="3">
    <source>
        <dbReference type="SAM" id="Coils"/>
    </source>
</evidence>
<keyword evidence="3" id="KW-0175">Coiled coil</keyword>
<organism evidence="5 6">
    <name type="scientific">Azoarcus indigens</name>
    <dbReference type="NCBI Taxonomy" id="29545"/>
    <lineage>
        <taxon>Bacteria</taxon>
        <taxon>Pseudomonadati</taxon>
        <taxon>Pseudomonadota</taxon>
        <taxon>Betaproteobacteria</taxon>
        <taxon>Rhodocyclales</taxon>
        <taxon>Zoogloeaceae</taxon>
        <taxon>Azoarcus</taxon>
    </lineage>
</organism>
<dbReference type="AlphaFoldDB" id="A0A4R6DSM0"/>
<proteinExistence type="predicted"/>
<dbReference type="GO" id="GO:0007165">
    <property type="term" value="P:signal transduction"/>
    <property type="evidence" value="ECO:0007669"/>
    <property type="project" value="UniProtKB-KW"/>
</dbReference>
<dbReference type="InterPro" id="IPR004089">
    <property type="entry name" value="MCPsignal_dom"/>
</dbReference>
<feature type="coiled-coil region" evidence="3">
    <location>
        <begin position="10"/>
        <end position="51"/>
    </location>
</feature>
<dbReference type="Proteomes" id="UP000295129">
    <property type="component" value="Unassembled WGS sequence"/>
</dbReference>
<dbReference type="Pfam" id="PF13682">
    <property type="entry name" value="CZB"/>
    <property type="match status" value="1"/>
</dbReference>
<dbReference type="Pfam" id="PF00015">
    <property type="entry name" value="MCPsignal"/>
    <property type="match status" value="1"/>
</dbReference>
<evidence type="ECO:0000259" key="4">
    <source>
        <dbReference type="PROSITE" id="PS50111"/>
    </source>
</evidence>
<dbReference type="Gene3D" id="1.10.287.950">
    <property type="entry name" value="Methyl-accepting chemotaxis protein"/>
    <property type="match status" value="1"/>
</dbReference>
<keyword evidence="6" id="KW-1185">Reference proteome</keyword>
<dbReference type="Gene3D" id="1.20.120.30">
    <property type="entry name" value="Aspartate receptor, ligand-binding domain"/>
    <property type="match status" value="1"/>
</dbReference>
<sequence>MWPFPDIRALREAEQRCAALASENAALLARLEGAEADRAELARRLAAREQECEVLNGVFRNLGSFGDSLAGVGGSFLELVGALDRDKGKAVDAAEHAESNRQSFETIAGRLQQMVGKIGEASAKVEGLHHRAEEIGGIVELIKEVAAQTNLLALNAAIEAARAGEAGRGFAVVADEVRKLAERTGKATGDIAERVAAIQGDTGAARAVMQLGAQDMEAFSRYSAEATLSMQHLIGLSREVEHSSASSARLANVELANLEELGLKLEVYKVLLGLSDLRPDALPDETACRLGRWYYDGEGKARYARLPGYAALEQPHREVHQHARRALELHYAGKPAAALAALAAMEQANLTVMAGMARMLAGEA</sequence>
<accession>A0A4R6DSM0</accession>
<dbReference type="PANTHER" id="PTHR32089">
    <property type="entry name" value="METHYL-ACCEPTING CHEMOTAXIS PROTEIN MCPB"/>
    <property type="match status" value="1"/>
</dbReference>
<evidence type="ECO:0000256" key="1">
    <source>
        <dbReference type="ARBA" id="ARBA00023224"/>
    </source>
</evidence>
<comment type="caution">
    <text evidence="5">The sequence shown here is derived from an EMBL/GenBank/DDBJ whole genome shotgun (WGS) entry which is preliminary data.</text>
</comment>
<reference evidence="5 6" key="1">
    <citation type="submission" date="2019-03" db="EMBL/GenBank/DDBJ databases">
        <title>Genomic Encyclopedia of Type Strains, Phase IV (KMG-IV): sequencing the most valuable type-strain genomes for metagenomic binning, comparative biology and taxonomic classification.</title>
        <authorList>
            <person name="Goeker M."/>
        </authorList>
    </citation>
    <scope>NUCLEOTIDE SEQUENCE [LARGE SCALE GENOMIC DNA]</scope>
    <source>
        <strain evidence="5 6">DSM 12121</strain>
    </source>
</reference>
<name>A0A4R6DSM0_9RHOO</name>
<dbReference type="EMBL" id="SNVV01000016">
    <property type="protein sequence ID" value="TDN48110.1"/>
    <property type="molecule type" value="Genomic_DNA"/>
</dbReference>
<evidence type="ECO:0000313" key="5">
    <source>
        <dbReference type="EMBL" id="TDN48110.1"/>
    </source>
</evidence>
<evidence type="ECO:0000313" key="6">
    <source>
        <dbReference type="Proteomes" id="UP000295129"/>
    </source>
</evidence>
<gene>
    <name evidence="5" type="ORF">C7389_11614</name>
</gene>
<dbReference type="PANTHER" id="PTHR32089:SF114">
    <property type="entry name" value="METHYL-ACCEPTING CHEMOTAXIS PROTEIN MCPB"/>
    <property type="match status" value="1"/>
</dbReference>
<dbReference type="PROSITE" id="PS50111">
    <property type="entry name" value="CHEMOTAXIS_TRANSDUC_2"/>
    <property type="match status" value="1"/>
</dbReference>
<dbReference type="InterPro" id="IPR025991">
    <property type="entry name" value="Chemoreceptor_zinc-bind_dom"/>
</dbReference>
<dbReference type="SUPFAM" id="SSF58104">
    <property type="entry name" value="Methyl-accepting chemotaxis protein (MCP) signaling domain"/>
    <property type="match status" value="1"/>
</dbReference>
<evidence type="ECO:0000256" key="2">
    <source>
        <dbReference type="PROSITE-ProRule" id="PRU00284"/>
    </source>
</evidence>
<dbReference type="GO" id="GO:0016020">
    <property type="term" value="C:membrane"/>
    <property type="evidence" value="ECO:0007669"/>
    <property type="project" value="InterPro"/>
</dbReference>
<dbReference type="OrthoDB" id="9808588at2"/>
<feature type="domain" description="Methyl-accepting transducer" evidence="4">
    <location>
        <begin position="90"/>
        <end position="275"/>
    </location>
</feature>
<keyword evidence="1 2" id="KW-0807">Transducer</keyword>
<protein>
    <submittedName>
        <fullName evidence="5">Chemoreceptor zinc-binding protein</fullName>
    </submittedName>
</protein>
<keyword evidence="5" id="KW-0675">Receptor</keyword>